<proteinExistence type="predicted"/>
<dbReference type="EMBL" id="JAOQJZ010000025">
    <property type="protein sequence ID" value="MCU6707035.1"/>
    <property type="molecule type" value="Genomic_DNA"/>
</dbReference>
<protein>
    <submittedName>
        <fullName evidence="1">Uncharacterized protein</fullName>
    </submittedName>
</protein>
<dbReference type="Proteomes" id="UP001208131">
    <property type="component" value="Unassembled WGS sequence"/>
</dbReference>
<gene>
    <name evidence="1" type="ORF">OCV57_14070</name>
</gene>
<comment type="caution">
    <text evidence="1">The sequence shown here is derived from an EMBL/GenBank/DDBJ whole genome shotgun (WGS) entry which is preliminary data.</text>
</comment>
<keyword evidence="2" id="KW-1185">Reference proteome</keyword>
<accession>A0AAE3IJK8</accession>
<dbReference type="AlphaFoldDB" id="A0AAE3IJK8"/>
<reference evidence="1 2" key="1">
    <citation type="journal article" date="2021" name="ISME Commun">
        <title>Automated analysis of genomic sequences facilitates high-throughput and comprehensive description of bacteria.</title>
        <authorList>
            <person name="Hitch T.C.A."/>
        </authorList>
    </citation>
    <scope>NUCLEOTIDE SEQUENCE [LARGE SCALE GENOMIC DNA]</scope>
    <source>
        <strain evidence="1 2">Sanger_31</strain>
    </source>
</reference>
<name>A0AAE3IJK8_9FIRM</name>
<dbReference type="RefSeq" id="WP_022287531.1">
    <property type="nucleotide sequence ID" value="NZ_JAOQJZ010000025.1"/>
</dbReference>
<organism evidence="1 2">
    <name type="scientific">Hominimerdicola aceti</name>
    <dbReference type="NCBI Taxonomy" id="2981726"/>
    <lineage>
        <taxon>Bacteria</taxon>
        <taxon>Bacillati</taxon>
        <taxon>Bacillota</taxon>
        <taxon>Clostridia</taxon>
        <taxon>Eubacteriales</taxon>
        <taxon>Oscillospiraceae</taxon>
        <taxon>Hominimerdicola</taxon>
    </lineage>
</organism>
<evidence type="ECO:0000313" key="2">
    <source>
        <dbReference type="Proteomes" id="UP001208131"/>
    </source>
</evidence>
<sequence>MTVWTEMAAEIKKILDGAGFTAMGEYTSADSLLHSGEAIGFYGLKGYDVVDEVIGQGGKKLYTEYICHIDLRLMGKAGKYDDMEELQEKCESVMAELAKSEVLNVKSAKLGGAVQTLPLHRLERQAELSIGICSEEDISE</sequence>
<evidence type="ECO:0000313" key="1">
    <source>
        <dbReference type="EMBL" id="MCU6707035.1"/>
    </source>
</evidence>